<evidence type="ECO:0000256" key="2">
    <source>
        <dbReference type="ARBA" id="ARBA00009417"/>
    </source>
</evidence>
<evidence type="ECO:0000256" key="8">
    <source>
        <dbReference type="ARBA" id="ARBA00035108"/>
    </source>
</evidence>
<evidence type="ECO:0000256" key="3">
    <source>
        <dbReference type="ARBA" id="ARBA00022490"/>
    </source>
</evidence>
<keyword evidence="3" id="KW-0963">Cytoplasm</keyword>
<sequence length="352" mass="39398">MNGEKSKNLSMSTVKLKPDDNVLPEPSAEFVLTPYIQGVTNRALAYLEVGFPVHFSGPAGTGKTTLAFHIAAKLNRPVTLIHGDDEFGSSDLVGRNSGYRKSKLVDNFIHSVLRTEEEMSTLWVDNRLTTACQNGYTLIYDEFNRSRPEANNALLSIFSERILNLPNLRRFGEGYLEVNPDFRAIFTSNPEEYAGVHRTQDALMDRLITINLGHYDRETETKITMAKSGLDKSDAKVIVDIVRELRNFGVNNSRPTIRACIAIARVLAHMKAHAQEKDQVFQWICQDVLNSDTAKVTRAGQSLLPEKVNETIRKICRVEGNKGRRHSGKNMDKQPNLQESGRTTGMPHVSAV</sequence>
<comment type="subcellular location">
    <subcellularLocation>
        <location evidence="1">Cytoplasm</location>
    </subcellularLocation>
    <subcellularLocation>
        <location evidence="8">Gas vesicle</location>
    </subcellularLocation>
</comment>
<protein>
    <submittedName>
        <fullName evidence="12">Gas vesicle protein GvpN</fullName>
    </submittedName>
</protein>
<keyword evidence="5" id="KW-0378">Hydrolase</keyword>
<dbReference type="GO" id="GO:0005524">
    <property type="term" value="F:ATP binding"/>
    <property type="evidence" value="ECO:0007669"/>
    <property type="project" value="UniProtKB-KW"/>
</dbReference>
<dbReference type="SUPFAM" id="SSF52540">
    <property type="entry name" value="P-loop containing nucleoside triphosphate hydrolases"/>
    <property type="match status" value="1"/>
</dbReference>
<evidence type="ECO:0000256" key="1">
    <source>
        <dbReference type="ARBA" id="ARBA00004496"/>
    </source>
</evidence>
<dbReference type="InterPro" id="IPR011704">
    <property type="entry name" value="ATPase_dyneun-rel_AAA"/>
</dbReference>
<name>A0A933GKT0_UNCTE</name>
<dbReference type="NCBIfam" id="TIGR02640">
    <property type="entry name" value="gas_vesic_GvpN"/>
    <property type="match status" value="1"/>
</dbReference>
<proteinExistence type="inferred from homology"/>
<reference evidence="12" key="1">
    <citation type="submission" date="2020-07" db="EMBL/GenBank/DDBJ databases">
        <title>Huge and variable diversity of episymbiotic CPR bacteria and DPANN archaea in groundwater ecosystems.</title>
        <authorList>
            <person name="He C.Y."/>
            <person name="Keren R."/>
            <person name="Whittaker M."/>
            <person name="Farag I.F."/>
            <person name="Doudna J."/>
            <person name="Cate J.H.D."/>
            <person name="Banfield J.F."/>
        </authorList>
    </citation>
    <scope>NUCLEOTIDE SEQUENCE</scope>
    <source>
        <strain evidence="12">NC_groundwater_1482_Ag_S-0.65um_47_24</strain>
    </source>
</reference>
<dbReference type="AlphaFoldDB" id="A0A933GKT0"/>
<dbReference type="CDD" id="cd00009">
    <property type="entry name" value="AAA"/>
    <property type="match status" value="1"/>
</dbReference>
<evidence type="ECO:0000259" key="11">
    <source>
        <dbReference type="SMART" id="SM00382"/>
    </source>
</evidence>
<evidence type="ECO:0000256" key="4">
    <source>
        <dbReference type="ARBA" id="ARBA00022741"/>
    </source>
</evidence>
<keyword evidence="6" id="KW-0067">ATP-binding</keyword>
<dbReference type="GO" id="GO:0031412">
    <property type="term" value="P:gas vesicle organization"/>
    <property type="evidence" value="ECO:0007669"/>
    <property type="project" value="InterPro"/>
</dbReference>
<evidence type="ECO:0000313" key="13">
    <source>
        <dbReference type="Proteomes" id="UP000772181"/>
    </source>
</evidence>
<dbReference type="InterPro" id="IPR013462">
    <property type="entry name" value="Gas-vesicle_GvpN"/>
</dbReference>
<keyword evidence="4" id="KW-0547">Nucleotide-binding</keyword>
<dbReference type="InterPro" id="IPR050764">
    <property type="entry name" value="CbbQ/NirQ/NorQ/GpvN"/>
</dbReference>
<evidence type="ECO:0000256" key="5">
    <source>
        <dbReference type="ARBA" id="ARBA00022801"/>
    </source>
</evidence>
<gene>
    <name evidence="12" type="primary">gvpN</name>
    <name evidence="12" type="ORF">HY730_02240</name>
</gene>
<dbReference type="InterPro" id="IPR027417">
    <property type="entry name" value="P-loop_NTPase"/>
</dbReference>
<feature type="compositionally biased region" description="Polar residues" evidence="10">
    <location>
        <begin position="333"/>
        <end position="343"/>
    </location>
</feature>
<keyword evidence="7" id="KW-0304">Gas vesicle</keyword>
<dbReference type="GO" id="GO:0031411">
    <property type="term" value="C:gas vesicle"/>
    <property type="evidence" value="ECO:0007669"/>
    <property type="project" value="UniProtKB-SubCell"/>
</dbReference>
<dbReference type="SMART" id="SM00382">
    <property type="entry name" value="AAA"/>
    <property type="match status" value="1"/>
</dbReference>
<comment type="catalytic activity">
    <reaction evidence="9">
        <text>ATP + H2O = ADP + phosphate + H(+)</text>
        <dbReference type="Rhea" id="RHEA:13065"/>
        <dbReference type="ChEBI" id="CHEBI:15377"/>
        <dbReference type="ChEBI" id="CHEBI:15378"/>
        <dbReference type="ChEBI" id="CHEBI:30616"/>
        <dbReference type="ChEBI" id="CHEBI:43474"/>
        <dbReference type="ChEBI" id="CHEBI:456216"/>
    </reaction>
</comment>
<comment type="similarity">
    <text evidence="2">Belongs to the CbbQ/NirQ/NorQ/GpvN family.</text>
</comment>
<dbReference type="GO" id="GO:0016887">
    <property type="term" value="F:ATP hydrolysis activity"/>
    <property type="evidence" value="ECO:0007669"/>
    <property type="project" value="InterPro"/>
</dbReference>
<dbReference type="Pfam" id="PF07728">
    <property type="entry name" value="AAA_5"/>
    <property type="match status" value="1"/>
</dbReference>
<comment type="caution">
    <text evidence="12">The sequence shown here is derived from an EMBL/GenBank/DDBJ whole genome shotgun (WGS) entry which is preliminary data.</text>
</comment>
<dbReference type="Proteomes" id="UP000772181">
    <property type="component" value="Unassembled WGS sequence"/>
</dbReference>
<evidence type="ECO:0000313" key="12">
    <source>
        <dbReference type="EMBL" id="MBI4595178.1"/>
    </source>
</evidence>
<accession>A0A933GKT0</accession>
<dbReference type="PANTHER" id="PTHR42759">
    <property type="entry name" value="MOXR FAMILY PROTEIN"/>
    <property type="match status" value="1"/>
</dbReference>
<dbReference type="EMBL" id="JACQWF010000107">
    <property type="protein sequence ID" value="MBI4595178.1"/>
    <property type="molecule type" value="Genomic_DNA"/>
</dbReference>
<dbReference type="PANTHER" id="PTHR42759:SF1">
    <property type="entry name" value="MAGNESIUM-CHELATASE SUBUNIT CHLD"/>
    <property type="match status" value="1"/>
</dbReference>
<dbReference type="InterPro" id="IPR003593">
    <property type="entry name" value="AAA+_ATPase"/>
</dbReference>
<evidence type="ECO:0000256" key="6">
    <source>
        <dbReference type="ARBA" id="ARBA00022840"/>
    </source>
</evidence>
<dbReference type="GO" id="GO:0005737">
    <property type="term" value="C:cytoplasm"/>
    <property type="evidence" value="ECO:0007669"/>
    <property type="project" value="UniProtKB-SubCell"/>
</dbReference>
<evidence type="ECO:0000256" key="7">
    <source>
        <dbReference type="ARBA" id="ARBA00022987"/>
    </source>
</evidence>
<feature type="domain" description="AAA+ ATPase" evidence="11">
    <location>
        <begin position="49"/>
        <end position="218"/>
    </location>
</feature>
<dbReference type="Gene3D" id="3.40.50.300">
    <property type="entry name" value="P-loop containing nucleotide triphosphate hydrolases"/>
    <property type="match status" value="1"/>
</dbReference>
<organism evidence="12 13">
    <name type="scientific">Tectimicrobiota bacterium</name>
    <dbReference type="NCBI Taxonomy" id="2528274"/>
    <lineage>
        <taxon>Bacteria</taxon>
        <taxon>Pseudomonadati</taxon>
        <taxon>Nitrospinota/Tectimicrobiota group</taxon>
        <taxon>Candidatus Tectimicrobiota</taxon>
    </lineage>
</organism>
<evidence type="ECO:0000256" key="9">
    <source>
        <dbReference type="ARBA" id="ARBA00049360"/>
    </source>
</evidence>
<feature type="region of interest" description="Disordered" evidence="10">
    <location>
        <begin position="320"/>
        <end position="352"/>
    </location>
</feature>
<evidence type="ECO:0000256" key="10">
    <source>
        <dbReference type="SAM" id="MobiDB-lite"/>
    </source>
</evidence>